<dbReference type="PROSITE" id="PS00134">
    <property type="entry name" value="TRYPSIN_HIS"/>
    <property type="match status" value="1"/>
</dbReference>
<dbReference type="PANTHER" id="PTHR24276:SF91">
    <property type="entry name" value="AT26814P-RELATED"/>
    <property type="match status" value="1"/>
</dbReference>
<evidence type="ECO:0000313" key="13">
    <source>
        <dbReference type="EMBL" id="JAC99063.1"/>
    </source>
</evidence>
<dbReference type="InterPro" id="IPR033116">
    <property type="entry name" value="TRYPSIN_SER"/>
</dbReference>
<dbReference type="InterPro" id="IPR043504">
    <property type="entry name" value="Peptidase_S1_PA_chymotrypsin"/>
</dbReference>
<comment type="similarity">
    <text evidence="2">Belongs to the peptidase S1 family.</text>
</comment>
<accession>A0A0A1WJ19</accession>
<keyword evidence="7 10" id="KW-0720">Serine protease</keyword>
<evidence type="ECO:0000256" key="7">
    <source>
        <dbReference type="ARBA" id="ARBA00022825"/>
    </source>
</evidence>
<dbReference type="GO" id="GO:0005576">
    <property type="term" value="C:extracellular region"/>
    <property type="evidence" value="ECO:0007669"/>
    <property type="project" value="UniProtKB-SubCell"/>
</dbReference>
<dbReference type="PANTHER" id="PTHR24276">
    <property type="entry name" value="POLYSERASE-RELATED"/>
    <property type="match status" value="1"/>
</dbReference>
<dbReference type="InterPro" id="IPR050430">
    <property type="entry name" value="Peptidase_S1"/>
</dbReference>
<dbReference type="FunFam" id="2.40.10.10:FF:000077">
    <property type="entry name" value="Predicted protein"/>
    <property type="match status" value="1"/>
</dbReference>
<organism evidence="13">
    <name type="scientific">Zeugodacus cucurbitae</name>
    <name type="common">Melon fruit fly</name>
    <name type="synonym">Bactrocera cucurbitae</name>
    <dbReference type="NCBI Taxonomy" id="28588"/>
    <lineage>
        <taxon>Eukaryota</taxon>
        <taxon>Metazoa</taxon>
        <taxon>Ecdysozoa</taxon>
        <taxon>Arthropoda</taxon>
        <taxon>Hexapoda</taxon>
        <taxon>Insecta</taxon>
        <taxon>Pterygota</taxon>
        <taxon>Neoptera</taxon>
        <taxon>Endopterygota</taxon>
        <taxon>Diptera</taxon>
        <taxon>Brachycera</taxon>
        <taxon>Muscomorpha</taxon>
        <taxon>Tephritoidea</taxon>
        <taxon>Tephritidae</taxon>
        <taxon>Zeugodacus</taxon>
        <taxon>Zeugodacus</taxon>
    </lineage>
</organism>
<dbReference type="InterPro" id="IPR009003">
    <property type="entry name" value="Peptidase_S1_PA"/>
</dbReference>
<dbReference type="InterPro" id="IPR001254">
    <property type="entry name" value="Trypsin_dom"/>
</dbReference>
<feature type="non-terminal residue" evidence="13">
    <location>
        <position position="1"/>
    </location>
</feature>
<evidence type="ECO:0000256" key="4">
    <source>
        <dbReference type="ARBA" id="ARBA00022670"/>
    </source>
</evidence>
<dbReference type="Gene3D" id="2.40.10.10">
    <property type="entry name" value="Trypsin-like serine proteases"/>
    <property type="match status" value="1"/>
</dbReference>
<dbReference type="AlphaFoldDB" id="A0A0A1WJ19"/>
<name>A0A0A1WJ19_ZEUCU</name>
<evidence type="ECO:0000259" key="12">
    <source>
        <dbReference type="PROSITE" id="PS50240"/>
    </source>
</evidence>
<gene>
    <name evidence="13" type="primary">TRYP4_1</name>
    <name evidence="13" type="ORF">g.6203</name>
</gene>
<dbReference type="SUPFAM" id="SSF50494">
    <property type="entry name" value="Trypsin-like serine proteases"/>
    <property type="match status" value="1"/>
</dbReference>
<evidence type="ECO:0000256" key="11">
    <source>
        <dbReference type="SAM" id="SignalP"/>
    </source>
</evidence>
<comment type="subcellular location">
    <subcellularLocation>
        <location evidence="1">Secreted</location>
    </subcellularLocation>
</comment>
<keyword evidence="6 10" id="KW-0378">Hydrolase</keyword>
<keyword evidence="4 10" id="KW-0645">Protease</keyword>
<dbReference type="GO" id="GO:0006508">
    <property type="term" value="P:proteolysis"/>
    <property type="evidence" value="ECO:0007669"/>
    <property type="project" value="UniProtKB-KW"/>
</dbReference>
<protein>
    <submittedName>
        <fullName evidence="13">Trypsin-4</fullName>
    </submittedName>
</protein>
<dbReference type="InterPro" id="IPR018114">
    <property type="entry name" value="TRYPSIN_HIS"/>
</dbReference>
<dbReference type="PROSITE" id="PS00135">
    <property type="entry name" value="TRYPSIN_SER"/>
    <property type="match status" value="1"/>
</dbReference>
<evidence type="ECO:0000256" key="2">
    <source>
        <dbReference type="ARBA" id="ARBA00007664"/>
    </source>
</evidence>
<feature type="signal peptide" evidence="11">
    <location>
        <begin position="1"/>
        <end position="30"/>
    </location>
</feature>
<dbReference type="Pfam" id="PF00089">
    <property type="entry name" value="Trypsin"/>
    <property type="match status" value="1"/>
</dbReference>
<evidence type="ECO:0000256" key="6">
    <source>
        <dbReference type="ARBA" id="ARBA00022801"/>
    </source>
</evidence>
<reference evidence="13" key="2">
    <citation type="journal article" date="2015" name="Gigascience">
        <title>Reconstructing a comprehensive transcriptome assembly of a white-pupal translocated strain of the pest fruit fly Bactrocera cucurbitae.</title>
        <authorList>
            <person name="Sim S.B."/>
            <person name="Calla B."/>
            <person name="Hall B."/>
            <person name="DeRego T."/>
            <person name="Geib S.M."/>
        </authorList>
    </citation>
    <scope>NUCLEOTIDE SEQUENCE</scope>
</reference>
<evidence type="ECO:0000256" key="10">
    <source>
        <dbReference type="RuleBase" id="RU363034"/>
    </source>
</evidence>
<feature type="chain" id="PRO_5001982287" evidence="11">
    <location>
        <begin position="31"/>
        <end position="263"/>
    </location>
</feature>
<dbReference type="GO" id="GO:0004252">
    <property type="term" value="F:serine-type endopeptidase activity"/>
    <property type="evidence" value="ECO:0007669"/>
    <property type="project" value="InterPro"/>
</dbReference>
<dbReference type="SMART" id="SM00020">
    <property type="entry name" value="Tryp_SPc"/>
    <property type="match status" value="1"/>
</dbReference>
<evidence type="ECO:0000256" key="3">
    <source>
        <dbReference type="ARBA" id="ARBA00022525"/>
    </source>
</evidence>
<evidence type="ECO:0000256" key="1">
    <source>
        <dbReference type="ARBA" id="ARBA00004613"/>
    </source>
</evidence>
<dbReference type="EMBL" id="GBXI01015228">
    <property type="protein sequence ID" value="JAC99063.1"/>
    <property type="molecule type" value="Transcribed_RNA"/>
</dbReference>
<dbReference type="InterPro" id="IPR001314">
    <property type="entry name" value="Peptidase_S1A"/>
</dbReference>
<evidence type="ECO:0000256" key="8">
    <source>
        <dbReference type="ARBA" id="ARBA00023145"/>
    </source>
</evidence>
<proteinExistence type="inferred from homology"/>
<keyword evidence="5 11" id="KW-0732">Signal</keyword>
<dbReference type="PRINTS" id="PR00722">
    <property type="entry name" value="CHYMOTRYPSIN"/>
</dbReference>
<reference evidence="13" key="1">
    <citation type="submission" date="2014-11" db="EMBL/GenBank/DDBJ databases">
        <authorList>
            <person name="Geib S."/>
        </authorList>
    </citation>
    <scope>NUCLEOTIDE SEQUENCE</scope>
</reference>
<keyword evidence="8" id="KW-0865">Zymogen</keyword>
<dbReference type="PROSITE" id="PS50240">
    <property type="entry name" value="TRYPSIN_DOM"/>
    <property type="match status" value="1"/>
</dbReference>
<keyword evidence="3" id="KW-0964">Secreted</keyword>
<evidence type="ECO:0000256" key="5">
    <source>
        <dbReference type="ARBA" id="ARBA00022729"/>
    </source>
</evidence>
<evidence type="ECO:0000256" key="9">
    <source>
        <dbReference type="ARBA" id="ARBA00023157"/>
    </source>
</evidence>
<sequence>LAKKSMLAAFFQKMLPILLLISTILTHTSAQIRIVNGREGRIEDFPYQVSLRRYSIHVCGGAVIDAQWIVTAAHCIEAYQKQPRVYSIRINSSNRVKGGAVVSISKIFKHPLYNSETMNFDVALIRTEKNRLRGEFVQPIKLPTGNTPIMDNTEAVVSGWGHMSSSEHILSELLKYTTVKVVNQQRCFDLMKTQGVVTEAMFCAAGRNTDACQGDSGGPIQSGNVLIGLVSWGVGCADPHYPGIYTRLSYPTVRIWIKLLTGL</sequence>
<dbReference type="CDD" id="cd00190">
    <property type="entry name" value="Tryp_SPc"/>
    <property type="match status" value="1"/>
</dbReference>
<keyword evidence="9" id="KW-1015">Disulfide bond</keyword>
<feature type="domain" description="Peptidase S1" evidence="12">
    <location>
        <begin position="34"/>
        <end position="262"/>
    </location>
</feature>